<evidence type="ECO:0000256" key="3">
    <source>
        <dbReference type="ARBA" id="ARBA00022475"/>
    </source>
</evidence>
<gene>
    <name evidence="8" type="ORF">G1C95_0344</name>
</gene>
<keyword evidence="6 7" id="KW-0472">Membrane</keyword>
<feature type="transmembrane region" description="Helical" evidence="7">
    <location>
        <begin position="148"/>
        <end position="173"/>
    </location>
</feature>
<evidence type="ECO:0008006" key="10">
    <source>
        <dbReference type="Google" id="ProtNLM"/>
    </source>
</evidence>
<evidence type="ECO:0000256" key="7">
    <source>
        <dbReference type="SAM" id="Phobius"/>
    </source>
</evidence>
<dbReference type="EMBL" id="JAAIII010000001">
    <property type="protein sequence ID" value="NMM93159.1"/>
    <property type="molecule type" value="Genomic_DNA"/>
</dbReference>
<feature type="transmembrane region" description="Helical" evidence="7">
    <location>
        <begin position="121"/>
        <end position="139"/>
    </location>
</feature>
<feature type="transmembrane region" description="Helical" evidence="7">
    <location>
        <begin position="315"/>
        <end position="333"/>
    </location>
</feature>
<feature type="transmembrane region" description="Helical" evidence="7">
    <location>
        <begin position="288"/>
        <end position="309"/>
    </location>
</feature>
<dbReference type="PANTHER" id="PTHR30106">
    <property type="entry name" value="INNER MEMBRANE PROTEIN YEIH-RELATED"/>
    <property type="match status" value="1"/>
</dbReference>
<feature type="transmembrane region" description="Helical" evidence="7">
    <location>
        <begin position="96"/>
        <end position="115"/>
    </location>
</feature>
<evidence type="ECO:0000256" key="4">
    <source>
        <dbReference type="ARBA" id="ARBA00022692"/>
    </source>
</evidence>
<dbReference type="PANTHER" id="PTHR30106:SF2">
    <property type="entry name" value="UPF0324 INNER MEMBRANE PROTEIN YEIH"/>
    <property type="match status" value="1"/>
</dbReference>
<accession>A0A7Y0EMT9</accession>
<comment type="subcellular location">
    <subcellularLocation>
        <location evidence="1">Cell membrane</location>
        <topology evidence="1">Multi-pass membrane protein</topology>
    </subcellularLocation>
</comment>
<evidence type="ECO:0000256" key="5">
    <source>
        <dbReference type="ARBA" id="ARBA00022989"/>
    </source>
</evidence>
<keyword evidence="3" id="KW-1003">Cell membrane</keyword>
<dbReference type="InterPro" id="IPR018383">
    <property type="entry name" value="UPF0324_pro"/>
</dbReference>
<keyword evidence="5 7" id="KW-1133">Transmembrane helix</keyword>
<dbReference type="AlphaFoldDB" id="A0A7Y0EMT9"/>
<dbReference type="GO" id="GO:0005886">
    <property type="term" value="C:plasma membrane"/>
    <property type="evidence" value="ECO:0007669"/>
    <property type="project" value="UniProtKB-SubCell"/>
</dbReference>
<dbReference type="Pfam" id="PF03601">
    <property type="entry name" value="Cons_hypoth698"/>
    <property type="match status" value="1"/>
</dbReference>
<feature type="transmembrane region" description="Helical" evidence="7">
    <location>
        <begin position="251"/>
        <end position="268"/>
    </location>
</feature>
<evidence type="ECO:0000256" key="6">
    <source>
        <dbReference type="ARBA" id="ARBA00023136"/>
    </source>
</evidence>
<feature type="transmembrane region" description="Helical" evidence="7">
    <location>
        <begin position="21"/>
        <end position="44"/>
    </location>
</feature>
<feature type="transmembrane region" description="Helical" evidence="7">
    <location>
        <begin position="345"/>
        <end position="365"/>
    </location>
</feature>
<reference evidence="8 9" key="1">
    <citation type="submission" date="2020-02" db="EMBL/GenBank/DDBJ databases">
        <title>Characterization of phylogenetic diversity of novel bifidobacterial species isolated in Czech ZOOs.</title>
        <authorList>
            <person name="Lugli G.A."/>
            <person name="Vera N.B."/>
            <person name="Ventura M."/>
        </authorList>
    </citation>
    <scope>NUCLEOTIDE SEQUENCE [LARGE SCALE GENOMIC DNA]</scope>
    <source>
        <strain evidence="8 9">DSM 109957</strain>
    </source>
</reference>
<feature type="transmembrane region" description="Helical" evidence="7">
    <location>
        <begin position="50"/>
        <end position="75"/>
    </location>
</feature>
<comment type="similarity">
    <text evidence="2">Belongs to the UPF0324 family.</text>
</comment>
<name>A0A7Y0EMT9_9BIFI</name>
<comment type="caution">
    <text evidence="8">The sequence shown here is derived from an EMBL/GenBank/DDBJ whole genome shotgun (WGS) entry which is preliminary data.</text>
</comment>
<feature type="transmembrane region" description="Helical" evidence="7">
    <location>
        <begin position="185"/>
        <end position="207"/>
    </location>
</feature>
<evidence type="ECO:0000313" key="8">
    <source>
        <dbReference type="EMBL" id="NMM93159.1"/>
    </source>
</evidence>
<evidence type="ECO:0000256" key="2">
    <source>
        <dbReference type="ARBA" id="ARBA00007977"/>
    </source>
</evidence>
<evidence type="ECO:0000256" key="1">
    <source>
        <dbReference type="ARBA" id="ARBA00004651"/>
    </source>
</evidence>
<organism evidence="8 9">
    <name type="scientific">Bifidobacterium oedipodis</name>
    <dbReference type="NCBI Taxonomy" id="2675322"/>
    <lineage>
        <taxon>Bacteria</taxon>
        <taxon>Bacillati</taxon>
        <taxon>Actinomycetota</taxon>
        <taxon>Actinomycetes</taxon>
        <taxon>Bifidobacteriales</taxon>
        <taxon>Bifidobacteriaceae</taxon>
        <taxon>Bifidobacterium</taxon>
    </lineage>
</organism>
<sequence length="366" mass="38697">MPTIGVEYVGMREFCAKWWKRIATVDMAFIAVLTLILSFIGSWLKQFPGFSLFGALIIALILGMIIQFPIRGLYVGSNAGRASGVKDAAGLISNKLLRLGIILLGFKLNLQVLFTQGIKCLPIAAVVVTLTIVVTYLIARAFKVNPMLAILTAGGTGICGAAAVMGLSGSITVDEDRQEEKEDDVVMAVATVAIMGTIFALLEIAIFPFFGLTPAQQGVAAGATLHEIAHAVAVGGAFGDEALNMATIMKLSRVLMLVFAAIIIAVWWDKTQSTATNIGKRKVAFPWFMLGFIAASILGTYVPFLSAISATLVDIAYIVLGMAMAALGINVNFKAIAAKGLPAFAASFIASVLLMFFGVGIAVLFF</sequence>
<proteinExistence type="inferred from homology"/>
<evidence type="ECO:0000313" key="9">
    <source>
        <dbReference type="Proteomes" id="UP000532194"/>
    </source>
</evidence>
<keyword evidence="9" id="KW-1185">Reference proteome</keyword>
<protein>
    <recommendedName>
        <fullName evidence="10">Sulfate exporter family transporter</fullName>
    </recommendedName>
</protein>
<dbReference type="Proteomes" id="UP000532194">
    <property type="component" value="Unassembled WGS sequence"/>
</dbReference>
<keyword evidence="4 7" id="KW-0812">Transmembrane</keyword>